<reference evidence="3" key="1">
    <citation type="submission" date="2018-02" db="EMBL/GenBank/DDBJ databases">
        <authorList>
            <person name="Hausmann B."/>
        </authorList>
    </citation>
    <scope>NUCLEOTIDE SEQUENCE [LARGE SCALE GENOMIC DNA]</scope>
    <source>
        <strain evidence="3">Peat soil MAG SbA5</strain>
    </source>
</reference>
<proteinExistence type="predicted"/>
<protein>
    <recommendedName>
        <fullName evidence="4">DUF4015 domain-containing protein</fullName>
    </recommendedName>
</protein>
<feature type="chain" id="PRO_5014867223" description="DUF4015 domain-containing protein" evidence="1">
    <location>
        <begin position="18"/>
        <end position="497"/>
    </location>
</feature>
<evidence type="ECO:0000313" key="3">
    <source>
        <dbReference type="Proteomes" id="UP000239735"/>
    </source>
</evidence>
<evidence type="ECO:0008006" key="4">
    <source>
        <dbReference type="Google" id="ProtNLM"/>
    </source>
</evidence>
<sequence>MRLCSAFAVLFSNATHAQSRPAPAADRPQVKNRMNFVGIQVRGFSWVDEGVDQVLDNLQKKGDVNTIWAYTFSYGEARLRKNGPIPLPDHGKPGDTIAGGALYDYDPKYFRNTILKDFRCDVYGNFNVIEAVAPKAHDRGMDFFAWDLNNPGAGLNRTIPNYVEVSEIDLYGRRTASPCFNNPDYRAFLSGKVESLLLGYPDLIDGIAWGSERTGPFENLVGRMVPATCFCQFCRAKAEDRGVSVSRAQAGYRELEQLFRAAAADEPNADGYFVSFWRILLRYPEILSWETLWTDSYQELEAQLYGEAKALAPEKPFGFHIMQSFTFSPFYRAEEDYTKRRNFADFLKPATYNNAGGPRMAAYLNRLSRTIFHDAKPEDFNDFYYRIMGDPQAPYDQLATTGLTADYVARETKRAVEEVAGMVKIYPGIDIDVPTLTNAKIPEKRTAPDDVHKSIRAAFSAGADGVVLSREYAEMWLANLAAAGDALREVFAEKPHA</sequence>
<evidence type="ECO:0000313" key="2">
    <source>
        <dbReference type="EMBL" id="SPE31633.1"/>
    </source>
</evidence>
<feature type="signal peptide" evidence="1">
    <location>
        <begin position="1"/>
        <end position="17"/>
    </location>
</feature>
<name>A0A2N9M810_9BACT</name>
<accession>A0A2N9M810</accession>
<dbReference type="EMBL" id="OKRB01000152">
    <property type="protein sequence ID" value="SPE31633.1"/>
    <property type="molecule type" value="Genomic_DNA"/>
</dbReference>
<evidence type="ECO:0000256" key="1">
    <source>
        <dbReference type="SAM" id="SignalP"/>
    </source>
</evidence>
<dbReference type="Proteomes" id="UP000239735">
    <property type="component" value="Unassembled WGS sequence"/>
</dbReference>
<keyword evidence="1" id="KW-0732">Signal</keyword>
<gene>
    <name evidence="2" type="ORF">SBA5_90010</name>
</gene>
<dbReference type="AlphaFoldDB" id="A0A2N9M810"/>
<organism evidence="2 3">
    <name type="scientific">Candidatus Sulfuritelmatomonas gaucii</name>
    <dbReference type="NCBI Taxonomy" id="2043161"/>
    <lineage>
        <taxon>Bacteria</taxon>
        <taxon>Pseudomonadati</taxon>
        <taxon>Acidobacteriota</taxon>
        <taxon>Terriglobia</taxon>
        <taxon>Terriglobales</taxon>
        <taxon>Acidobacteriaceae</taxon>
        <taxon>Candidatus Sulfuritelmatomonas</taxon>
    </lineage>
</organism>